<dbReference type="Pfam" id="PF00672">
    <property type="entry name" value="HAMP"/>
    <property type="match status" value="1"/>
</dbReference>
<dbReference type="PROSITE" id="PS50885">
    <property type="entry name" value="HAMP"/>
    <property type="match status" value="1"/>
</dbReference>
<keyword evidence="13" id="KW-1185">Reference proteome</keyword>
<gene>
    <name evidence="12" type="ORF">ODY93_15915</name>
</gene>
<comment type="similarity">
    <text evidence="6">Belongs to the methyl-accepting chemotaxis (MCP) protein family.</text>
</comment>
<accession>A0ABT6UGI0</accession>
<sequence>MKISTLSRTASALLLLLAGLLAAVVLWSSDQRQQIEQQTQVLQGLQQDFLVGVRRDLDGYLTSGNATQLEEAKAKLSKIKNQLSELNLAESGNADEELQVGLNQFIQDLDTKYRAAGKLAGNPRQLLAHAESEMLDYNRRLGSYADKGLVVNAAIAEQYLQLSRDFPSIVYQLSQLTDGYLIDKNQQLKNILDSTSKALNQWRDQLNTLPLIGVYEQQEADEFALGASEPEQIEVGENDRNELLSLANRYNKEVANTHQLLQANQEMQAQLIQAIGRVEQQLIALGEAQAAKNQQLKYELQVILYAMVSIMALFAIGYLILQQNRVVNPLKRLNQAFMQLSESNSRERLDINRRCETGQIAGHFNQLLHRFEQEDELQRQQMTKVSQSLSQLVARITQLSQHTEHTQTIVAETQSQTEHIRSLANEVSHTSARVEQSAAETMRQMQSSQAEAEAVLSATEQTQTAVGLCHASLESLNNSVADVAKIIDVIGNIAEQTNLLALNAAIEAARAGEQGRGFAVVADEVRSLSQRTQVSLNEIVKILHQLTQSNLALGESVDGIAQATDSQKQRAQSLWQMAQTVQNQASEMANTAKQGSLNAKEQVDYLDEFVRSMDNLKDQAQTSSQQSEVIAQEVQQSVENIETSLGIADSRVVPMRAA</sequence>
<dbReference type="Pfam" id="PF00015">
    <property type="entry name" value="MCPsignal"/>
    <property type="match status" value="1"/>
</dbReference>
<evidence type="ECO:0000259" key="10">
    <source>
        <dbReference type="PROSITE" id="PS50111"/>
    </source>
</evidence>
<keyword evidence="4 9" id="KW-0472">Membrane</keyword>
<keyword evidence="2 9" id="KW-0812">Transmembrane</keyword>
<keyword evidence="5 7" id="KW-0807">Transducer</keyword>
<proteinExistence type="inferred from homology"/>
<evidence type="ECO:0000256" key="8">
    <source>
        <dbReference type="SAM" id="Coils"/>
    </source>
</evidence>
<organism evidence="12 13">
    <name type="scientific">Shewanella xiamenensis</name>
    <dbReference type="NCBI Taxonomy" id="332186"/>
    <lineage>
        <taxon>Bacteria</taxon>
        <taxon>Pseudomonadati</taxon>
        <taxon>Pseudomonadota</taxon>
        <taxon>Gammaproteobacteria</taxon>
        <taxon>Alteromonadales</taxon>
        <taxon>Shewanellaceae</taxon>
        <taxon>Shewanella</taxon>
    </lineage>
</organism>
<dbReference type="PROSITE" id="PS50111">
    <property type="entry name" value="CHEMOTAXIS_TRANSDUC_2"/>
    <property type="match status" value="1"/>
</dbReference>
<evidence type="ECO:0000313" key="12">
    <source>
        <dbReference type="EMBL" id="MDI5833067.1"/>
    </source>
</evidence>
<comment type="subcellular location">
    <subcellularLocation>
        <location evidence="1">Membrane</location>
        <topology evidence="1">Multi-pass membrane protein</topology>
    </subcellularLocation>
</comment>
<dbReference type="CDD" id="cd06225">
    <property type="entry name" value="HAMP"/>
    <property type="match status" value="1"/>
</dbReference>
<feature type="coiled-coil region" evidence="8">
    <location>
        <begin position="28"/>
        <end position="89"/>
    </location>
</feature>
<evidence type="ECO:0000259" key="11">
    <source>
        <dbReference type="PROSITE" id="PS50885"/>
    </source>
</evidence>
<dbReference type="Proteomes" id="UP001159075">
    <property type="component" value="Unassembled WGS sequence"/>
</dbReference>
<evidence type="ECO:0000256" key="9">
    <source>
        <dbReference type="SAM" id="Phobius"/>
    </source>
</evidence>
<keyword evidence="8" id="KW-0175">Coiled coil</keyword>
<evidence type="ECO:0000256" key="3">
    <source>
        <dbReference type="ARBA" id="ARBA00022989"/>
    </source>
</evidence>
<evidence type="ECO:0000256" key="2">
    <source>
        <dbReference type="ARBA" id="ARBA00022692"/>
    </source>
</evidence>
<dbReference type="SMART" id="SM00304">
    <property type="entry name" value="HAMP"/>
    <property type="match status" value="1"/>
</dbReference>
<evidence type="ECO:0000313" key="13">
    <source>
        <dbReference type="Proteomes" id="UP001159075"/>
    </source>
</evidence>
<evidence type="ECO:0000256" key="6">
    <source>
        <dbReference type="ARBA" id="ARBA00029447"/>
    </source>
</evidence>
<reference evidence="12 13" key="1">
    <citation type="submission" date="2022-09" db="EMBL/GenBank/DDBJ databases">
        <title>The outer-membrane cytochrome OmcA is essential for infection of Shewanella oneidensis by a zebrafish-associated bacteriophage.</title>
        <authorList>
            <person name="Grenfell A.W."/>
            <person name="Intile P."/>
            <person name="Mcfarlane J."/>
            <person name="Leung D."/>
            <person name="Abdalla K."/>
            <person name="Wold M."/>
            <person name="Kees E."/>
            <person name="Gralnick J."/>
        </authorList>
    </citation>
    <scope>NUCLEOTIDE SEQUENCE [LARGE SCALE GENOMIC DNA]</scope>
    <source>
        <strain evidence="12 13">NF-5</strain>
    </source>
</reference>
<dbReference type="InterPro" id="IPR003660">
    <property type="entry name" value="HAMP_dom"/>
</dbReference>
<dbReference type="SMART" id="SM00283">
    <property type="entry name" value="MA"/>
    <property type="match status" value="1"/>
</dbReference>
<dbReference type="SUPFAM" id="SSF58104">
    <property type="entry name" value="Methyl-accepting chemotaxis protein (MCP) signaling domain"/>
    <property type="match status" value="1"/>
</dbReference>
<keyword evidence="3 9" id="KW-1133">Transmembrane helix</keyword>
<dbReference type="RefSeq" id="WP_282679742.1">
    <property type="nucleotide sequence ID" value="NZ_JAOTLW010000018.1"/>
</dbReference>
<name>A0ABT6UGI0_9GAMM</name>
<evidence type="ECO:0000256" key="7">
    <source>
        <dbReference type="PROSITE-ProRule" id="PRU00284"/>
    </source>
</evidence>
<protein>
    <submittedName>
        <fullName evidence="12">Methyl-accepting chemotaxis protein</fullName>
    </submittedName>
</protein>
<dbReference type="EMBL" id="JAOTLW010000018">
    <property type="protein sequence ID" value="MDI5833067.1"/>
    <property type="molecule type" value="Genomic_DNA"/>
</dbReference>
<feature type="transmembrane region" description="Helical" evidence="9">
    <location>
        <begin position="302"/>
        <end position="321"/>
    </location>
</feature>
<feature type="domain" description="HAMP" evidence="11">
    <location>
        <begin position="324"/>
        <end position="376"/>
    </location>
</feature>
<evidence type="ECO:0000256" key="5">
    <source>
        <dbReference type="ARBA" id="ARBA00023224"/>
    </source>
</evidence>
<comment type="caution">
    <text evidence="12">The sequence shown here is derived from an EMBL/GenBank/DDBJ whole genome shotgun (WGS) entry which is preliminary data.</text>
</comment>
<dbReference type="PANTHER" id="PTHR32089">
    <property type="entry name" value="METHYL-ACCEPTING CHEMOTAXIS PROTEIN MCPB"/>
    <property type="match status" value="1"/>
</dbReference>
<feature type="domain" description="Methyl-accepting transducer" evidence="10">
    <location>
        <begin position="381"/>
        <end position="642"/>
    </location>
</feature>
<dbReference type="Gene3D" id="1.10.287.950">
    <property type="entry name" value="Methyl-accepting chemotaxis protein"/>
    <property type="match status" value="1"/>
</dbReference>
<evidence type="ECO:0000256" key="4">
    <source>
        <dbReference type="ARBA" id="ARBA00023136"/>
    </source>
</evidence>
<evidence type="ECO:0000256" key="1">
    <source>
        <dbReference type="ARBA" id="ARBA00004141"/>
    </source>
</evidence>
<dbReference type="PANTHER" id="PTHR32089:SF119">
    <property type="entry name" value="METHYL-ACCEPTING CHEMOTAXIS PROTEIN CTPL"/>
    <property type="match status" value="1"/>
</dbReference>
<dbReference type="InterPro" id="IPR004089">
    <property type="entry name" value="MCPsignal_dom"/>
</dbReference>